<dbReference type="InterPro" id="IPR051046">
    <property type="entry name" value="MurCDEF_CellWall_CoF430Synth"/>
</dbReference>
<keyword evidence="8" id="KW-1185">Reference proteome</keyword>
<gene>
    <name evidence="7" type="ORF">NIIDMKKI_28250</name>
</gene>
<dbReference type="PANTHER" id="PTHR43024">
    <property type="entry name" value="UDP-N-ACETYLMURAMOYL-TRIPEPTIDE--D-ALANYL-D-ALANINE LIGASE"/>
    <property type="match status" value="1"/>
</dbReference>
<keyword evidence="3" id="KW-0547">Nucleotide-binding</keyword>
<keyword evidence="1" id="KW-0436">Ligase</keyword>
<dbReference type="GO" id="GO:0005524">
    <property type="term" value="F:ATP binding"/>
    <property type="evidence" value="ECO:0007669"/>
    <property type="project" value="UniProtKB-KW"/>
</dbReference>
<dbReference type="SUPFAM" id="SSF63418">
    <property type="entry name" value="MurE/MurF N-terminal domain"/>
    <property type="match status" value="1"/>
</dbReference>
<reference evidence="7 8" key="1">
    <citation type="submission" date="2020-07" db="EMBL/GenBank/DDBJ databases">
        <title>Mycobacterium kansasii (former subtype) with zoonotic potential isolated from diseased indoor pet cat, Japan.</title>
        <authorList>
            <person name="Fukano H."/>
            <person name="Terazono T."/>
            <person name="Hoshino Y."/>
        </authorList>
    </citation>
    <scope>NUCLEOTIDE SEQUENCE [LARGE SCALE GENOMIC DNA]</scope>
    <source>
        <strain evidence="7 8">Kuro-I</strain>
    </source>
</reference>
<dbReference type="Gene3D" id="3.40.1390.10">
    <property type="entry name" value="MurE/MurF, N-terminal domain"/>
    <property type="match status" value="1"/>
</dbReference>
<evidence type="ECO:0000256" key="1">
    <source>
        <dbReference type="ARBA" id="ARBA00022598"/>
    </source>
</evidence>
<evidence type="ECO:0000256" key="5">
    <source>
        <dbReference type="ARBA" id="ARBA00023306"/>
    </source>
</evidence>
<organism evidence="7 8">
    <name type="scientific">Mycobacterium kansasii</name>
    <dbReference type="NCBI Taxonomy" id="1768"/>
    <lineage>
        <taxon>Bacteria</taxon>
        <taxon>Bacillati</taxon>
        <taxon>Actinomycetota</taxon>
        <taxon>Actinomycetes</taxon>
        <taxon>Mycobacteriales</taxon>
        <taxon>Mycobacteriaceae</taxon>
        <taxon>Mycobacterium</taxon>
    </lineage>
</organism>
<dbReference type="InterPro" id="IPR000713">
    <property type="entry name" value="Mur_ligase_N"/>
</dbReference>
<evidence type="ECO:0000256" key="4">
    <source>
        <dbReference type="ARBA" id="ARBA00022840"/>
    </source>
</evidence>
<keyword evidence="4" id="KW-0067">ATP-binding</keyword>
<dbReference type="EMBL" id="AP023343">
    <property type="protein sequence ID" value="BCI87619.1"/>
    <property type="molecule type" value="Genomic_DNA"/>
</dbReference>
<dbReference type="AlphaFoldDB" id="A0A7G1IDJ0"/>
<name>A0A7G1IDJ0_MYCKA</name>
<accession>A0A7G1IDJ0</accession>
<evidence type="ECO:0000259" key="6">
    <source>
        <dbReference type="Pfam" id="PF01225"/>
    </source>
</evidence>
<dbReference type="Proteomes" id="UP000516380">
    <property type="component" value="Chromosome"/>
</dbReference>
<proteinExistence type="predicted"/>
<dbReference type="PANTHER" id="PTHR43024:SF1">
    <property type="entry name" value="UDP-N-ACETYLMURAMOYL-TRIPEPTIDE--D-ALANYL-D-ALANINE LIGASE"/>
    <property type="match status" value="1"/>
</dbReference>
<evidence type="ECO:0000313" key="8">
    <source>
        <dbReference type="Proteomes" id="UP000516380"/>
    </source>
</evidence>
<evidence type="ECO:0000313" key="7">
    <source>
        <dbReference type="EMBL" id="BCI87619.1"/>
    </source>
</evidence>
<keyword evidence="2" id="KW-0132">Cell division</keyword>
<dbReference type="GO" id="GO:0051301">
    <property type="term" value="P:cell division"/>
    <property type="evidence" value="ECO:0007669"/>
    <property type="project" value="UniProtKB-KW"/>
</dbReference>
<dbReference type="GO" id="GO:0016881">
    <property type="term" value="F:acid-amino acid ligase activity"/>
    <property type="evidence" value="ECO:0007669"/>
    <property type="project" value="InterPro"/>
</dbReference>
<dbReference type="Pfam" id="PF01225">
    <property type="entry name" value="Mur_ligase"/>
    <property type="match status" value="1"/>
</dbReference>
<feature type="domain" description="Mur ligase N-terminal catalytic" evidence="6">
    <location>
        <begin position="2"/>
        <end position="42"/>
    </location>
</feature>
<evidence type="ECO:0000256" key="2">
    <source>
        <dbReference type="ARBA" id="ARBA00022618"/>
    </source>
</evidence>
<dbReference type="InterPro" id="IPR035911">
    <property type="entry name" value="MurE/MurF_N"/>
</dbReference>
<evidence type="ECO:0000256" key="3">
    <source>
        <dbReference type="ARBA" id="ARBA00022741"/>
    </source>
</evidence>
<keyword evidence="5" id="KW-0131">Cell cycle</keyword>
<sequence>MFLALPGAHVDGHDYAASAAAAGAVAVLAARPVGVPAIVVTPERSLAEGALAGVLEHDADGSGAAVLAALAKLAKAVAAELVAGGLTIIGITGSSGKTSTRIWWLRCCSLWVWWLPRPDPSTTSWVIPGPCCVPAATPTT</sequence>
<protein>
    <recommendedName>
        <fullName evidence="6">Mur ligase N-terminal catalytic domain-containing protein</fullName>
    </recommendedName>
</protein>